<protein>
    <submittedName>
        <fullName evidence="2">Uncharacterized protein</fullName>
    </submittedName>
</protein>
<dbReference type="Gramene" id="Jr07_09040_p2">
    <property type="protein sequence ID" value="cds.Jr07_09040_p2"/>
    <property type="gene ID" value="Jr07_09040"/>
</dbReference>
<name>A0A834CTP0_JUGRE</name>
<evidence type="ECO:0000313" key="2">
    <source>
        <dbReference type="EMBL" id="KAF5464508.1"/>
    </source>
</evidence>
<sequence length="184" mass="20594">MMIDADAIVVVSFNIHVELQVSLLPLLDFISHRVDVLEIRPDDSALVRSSELQHEASAILSLDLVAVTPGYYRAEKVVVDGLVGVETENDVVWLLAGDQIGEIGVVEGRQGVKVKGNLPIKLILLHAFIKFGYFEELVYMEAIFDPSPPFLHDVNQSCLEQKHPNHHEKTNNRNPKKNQVSKNH</sequence>
<dbReference type="Proteomes" id="UP000619265">
    <property type="component" value="Unassembled WGS sequence"/>
</dbReference>
<evidence type="ECO:0000256" key="1">
    <source>
        <dbReference type="SAM" id="MobiDB-lite"/>
    </source>
</evidence>
<accession>A0A834CTP0</accession>
<proteinExistence type="predicted"/>
<dbReference type="AlphaFoldDB" id="A0A834CTP0"/>
<evidence type="ECO:0000313" key="3">
    <source>
        <dbReference type="Proteomes" id="UP000619265"/>
    </source>
</evidence>
<reference evidence="2" key="1">
    <citation type="submission" date="2015-10" db="EMBL/GenBank/DDBJ databases">
        <authorList>
            <person name="Martinez-Garcia P.J."/>
            <person name="Crepeau M.W."/>
            <person name="Puiu D."/>
            <person name="Gonzalez-Ibeas D."/>
            <person name="Whalen J."/>
            <person name="Stevens K."/>
            <person name="Paul R."/>
            <person name="Butterfield T."/>
            <person name="Britton M."/>
            <person name="Reagan R."/>
            <person name="Chakraborty S."/>
            <person name="Walawage S.L."/>
            <person name="Vasquez-Gross H.A."/>
            <person name="Cardeno C."/>
            <person name="Famula R."/>
            <person name="Pratt K."/>
            <person name="Kuruganti S."/>
            <person name="Aradhya M.K."/>
            <person name="Leslie C.A."/>
            <person name="Dandekar A.M."/>
            <person name="Salzberg S.L."/>
            <person name="Wegrzyn J.L."/>
            <person name="Langley C.H."/>
            <person name="Neale D.B."/>
        </authorList>
    </citation>
    <scope>NUCLEOTIDE SEQUENCE</scope>
    <source>
        <tissue evidence="2">Leaves</tissue>
    </source>
</reference>
<reference evidence="2" key="2">
    <citation type="submission" date="2020-03" db="EMBL/GenBank/DDBJ databases">
        <title>Walnut 2.0.</title>
        <authorList>
            <person name="Marrano A."/>
            <person name="Britton M."/>
            <person name="Zimin A.V."/>
            <person name="Zaini P.A."/>
            <person name="Workman R."/>
            <person name="Puiu D."/>
            <person name="Bianco L."/>
            <person name="Allen B.J."/>
            <person name="Troggio M."/>
            <person name="Leslie C.A."/>
            <person name="Timp W."/>
            <person name="Dendekar A."/>
            <person name="Salzberg S.L."/>
            <person name="Neale D.B."/>
        </authorList>
    </citation>
    <scope>NUCLEOTIDE SEQUENCE</scope>
    <source>
        <tissue evidence="2">Leaves</tissue>
    </source>
</reference>
<feature type="region of interest" description="Disordered" evidence="1">
    <location>
        <begin position="162"/>
        <end position="184"/>
    </location>
</feature>
<gene>
    <name evidence="2" type="ORF">F2P56_014581</name>
</gene>
<dbReference type="EMBL" id="LIHL02000007">
    <property type="protein sequence ID" value="KAF5464508.1"/>
    <property type="molecule type" value="Genomic_DNA"/>
</dbReference>
<feature type="compositionally biased region" description="Basic and acidic residues" evidence="1">
    <location>
        <begin position="162"/>
        <end position="171"/>
    </location>
</feature>
<feature type="non-terminal residue" evidence="2">
    <location>
        <position position="184"/>
    </location>
</feature>
<organism evidence="2 3">
    <name type="scientific">Juglans regia</name>
    <name type="common">English walnut</name>
    <dbReference type="NCBI Taxonomy" id="51240"/>
    <lineage>
        <taxon>Eukaryota</taxon>
        <taxon>Viridiplantae</taxon>
        <taxon>Streptophyta</taxon>
        <taxon>Embryophyta</taxon>
        <taxon>Tracheophyta</taxon>
        <taxon>Spermatophyta</taxon>
        <taxon>Magnoliopsida</taxon>
        <taxon>eudicotyledons</taxon>
        <taxon>Gunneridae</taxon>
        <taxon>Pentapetalae</taxon>
        <taxon>rosids</taxon>
        <taxon>fabids</taxon>
        <taxon>Fagales</taxon>
        <taxon>Juglandaceae</taxon>
        <taxon>Juglans</taxon>
    </lineage>
</organism>
<comment type="caution">
    <text evidence="2">The sequence shown here is derived from an EMBL/GenBank/DDBJ whole genome shotgun (WGS) entry which is preliminary data.</text>
</comment>